<protein>
    <submittedName>
        <fullName evidence="5">Cobaltochelatase subunit CobN</fullName>
        <ecNumber evidence="5">6.6.1.2</ecNumber>
    </submittedName>
</protein>
<feature type="chain" id="PRO_5046584952" evidence="3">
    <location>
        <begin position="23"/>
        <end position="1313"/>
    </location>
</feature>
<keyword evidence="2" id="KW-0472">Membrane</keyword>
<dbReference type="InterPro" id="IPR003672">
    <property type="entry name" value="CobN/Mg_chltase"/>
</dbReference>
<keyword evidence="2" id="KW-1133">Transmembrane helix</keyword>
<feature type="transmembrane region" description="Helical" evidence="2">
    <location>
        <begin position="1285"/>
        <end position="1303"/>
    </location>
</feature>
<evidence type="ECO:0000313" key="6">
    <source>
        <dbReference type="Proteomes" id="UP000669060"/>
    </source>
</evidence>
<sequence length="1313" mass="145801">MLGRLMSWFVWLLLLACVPAHAAKSVLFLSAPPLQAGKYQRMVDLAREQGLVMEYRFVNQPGAALTVDELAKHDLLVIDAPYGAALGAAQRVLSPLLPQVRKPWLWIRSDGAEARGIAAAVTTHLYQYYHHGGPANFAGFFCQLNREVFDQRGSDCAEPVRYPESGVYHPDYSGRIFADVADYLRWKGVDADAPPPMVAVLFHKSYLDSGLTGFIDDTLRRVEQSGALPLAFYVPAMANGEITRMLSPHGKPLEGVLINTQIMLNGEGRKAEFERLGLPVLQAMPYRKGEQADWEADPVVLEAQDIPFYLAQPEYAGVVDPLITAYTREADGDIVGIDRQMRGLVGKALALIHLQRTANAEKKVAVFYYNYPPGEKNLGASFLNVPRSLETLLAAFQKQGYKVETRDEQALIEQLSALLAPYYRDGALPDLLARDLAERLPLERYKAWFAGLPEELQHSIEQRWGPPEKSGLLVREGGKAWLAVPRLRLGNVVLLPQPPRGERLDDREKALYHDTRVPPSHSYLATYLWARESAASDALVHLGTHGTYEWQPGKERGLSVHDYPYLVVGDMPVIYPYIVDNIGEALQVKRRGRGVTISHATPTFSPAGLHGEINQLHDLLHQWLNMSEGEVRNKSAEQIRSLADGLNVGKDMGWDAAAVARDFPAFVDALHVHLHELALYQQPLGLATFGRAADEDLRLFTVMQMLGKPLLAALHPQDPEEQLAGDYQRLKQTDVWQWLDRHVRQQQPVTADATLQELQQKGRAYWLALTGKRELEGFFTALNGRHVATSYGGDPIKNPDSLPTGRNLYGFDPSRIPTPQAWEAGREAAEKLIAQYREEHGAFPDKLAFSLWSVETMRHYGVLEAQVLAVMGFKPKWDAGGRVIGIETIPSAELQRPRVDAVVSVTGLYRDHFPNVMKWLAEAARQGSELDEADNAIAANSRAVEQALLARGMSASDAADAARTRIYSSESGAYGTGLSDATLASDTWGETAAGGQSRSEGESKLASLYLERMQFAYGPDSARWGTKSSVNAYAEHLKGVQGAVLSRSSNLYGMLTTDDPFQYLGGIGLAVRHLSGKSPELFISNLRDTDNPRSETAAGFLAKDLRARYFHPGWIRQMQQEGYSGALEILDTANNLWGWQVTAPETVRNDQWDEFKAVYVDDKYQLGMQEWFEKNHPQAQAQIIERMLEAARKEYWSADARTLEQLAQRWQELAEKHGASSENNKFLEFVEKAAAGYGLQSPAAQADAAPAEQPEAAPQSEADTQQVSGMRMEKQASDVDPTVDWSMLPVLALMLASLLFGLWRQAARSACYR</sequence>
<comment type="caution">
    <text evidence="5">The sequence shown here is derived from an EMBL/GenBank/DDBJ whole genome shotgun (WGS) entry which is preliminary data.</text>
</comment>
<reference evidence="5 6" key="1">
    <citation type="submission" date="2020-12" db="EMBL/GenBank/DDBJ databases">
        <title>Pseudomonas schmalbachii sp. nov. isolated from millipede gut.</title>
        <authorList>
            <person name="Shelomi M."/>
        </authorList>
    </citation>
    <scope>NUCLEOTIDE SEQUENCE [LARGE SCALE GENOMIC DNA]</scope>
    <source>
        <strain evidence="5 6">Milli4</strain>
    </source>
</reference>
<proteinExistence type="predicted"/>
<gene>
    <name evidence="5" type="primary">cobN</name>
    <name evidence="5" type="ORF">JFY56_21155</name>
</gene>
<feature type="region of interest" description="Disordered" evidence="1">
    <location>
        <begin position="1241"/>
        <end position="1278"/>
    </location>
</feature>
<dbReference type="NCBIfam" id="NF004644">
    <property type="entry name" value="PRK05989.2-2"/>
    <property type="match status" value="1"/>
</dbReference>
<dbReference type="PROSITE" id="PS51257">
    <property type="entry name" value="PROKAR_LIPOPROTEIN"/>
    <property type="match status" value="1"/>
</dbReference>
<accession>A0ABS3TVN0</accession>
<keyword evidence="2" id="KW-0812">Transmembrane</keyword>
<evidence type="ECO:0000313" key="5">
    <source>
        <dbReference type="EMBL" id="MBO3277730.1"/>
    </source>
</evidence>
<organism evidence="5 6">
    <name type="scientific">Pseudomonas schmalbachii</name>
    <dbReference type="NCBI Taxonomy" id="2816993"/>
    <lineage>
        <taxon>Bacteria</taxon>
        <taxon>Pseudomonadati</taxon>
        <taxon>Pseudomonadota</taxon>
        <taxon>Gammaproteobacteria</taxon>
        <taxon>Pseudomonadales</taxon>
        <taxon>Pseudomonadaceae</taxon>
        <taxon>Pseudomonas</taxon>
    </lineage>
</organism>
<dbReference type="CDD" id="cd10150">
    <property type="entry name" value="CobN_like"/>
    <property type="match status" value="1"/>
</dbReference>
<keyword evidence="6" id="KW-1185">Reference proteome</keyword>
<dbReference type="Pfam" id="PF02514">
    <property type="entry name" value="CobN-Mg_chel"/>
    <property type="match status" value="1"/>
</dbReference>
<feature type="domain" description="CobN/magnesium chelatase" evidence="4">
    <location>
        <begin position="126"/>
        <end position="1202"/>
    </location>
</feature>
<name>A0ABS3TVN0_9PSED</name>
<keyword evidence="5" id="KW-0436">Ligase</keyword>
<dbReference type="Proteomes" id="UP000669060">
    <property type="component" value="Unassembled WGS sequence"/>
</dbReference>
<feature type="compositionally biased region" description="Low complexity" evidence="1">
    <location>
        <begin position="1241"/>
        <end position="1263"/>
    </location>
</feature>
<dbReference type="PANTHER" id="PTHR44119:SF4">
    <property type="entry name" value="AEROBIC COBALTOCHELATASE SUBUNIT COBN"/>
    <property type="match status" value="1"/>
</dbReference>
<dbReference type="GO" id="GO:0051116">
    <property type="term" value="F:cobaltochelatase activity"/>
    <property type="evidence" value="ECO:0007669"/>
    <property type="project" value="UniProtKB-EC"/>
</dbReference>
<keyword evidence="3" id="KW-0732">Signal</keyword>
<evidence type="ECO:0000256" key="1">
    <source>
        <dbReference type="SAM" id="MobiDB-lite"/>
    </source>
</evidence>
<evidence type="ECO:0000256" key="2">
    <source>
        <dbReference type="SAM" id="Phobius"/>
    </source>
</evidence>
<evidence type="ECO:0000259" key="4">
    <source>
        <dbReference type="Pfam" id="PF02514"/>
    </source>
</evidence>
<dbReference type="EC" id="6.6.1.2" evidence="5"/>
<dbReference type="EMBL" id="JAELYA010000009">
    <property type="protein sequence ID" value="MBO3277730.1"/>
    <property type="molecule type" value="Genomic_DNA"/>
</dbReference>
<evidence type="ECO:0000256" key="3">
    <source>
        <dbReference type="SAM" id="SignalP"/>
    </source>
</evidence>
<feature type="signal peptide" evidence="3">
    <location>
        <begin position="1"/>
        <end position="22"/>
    </location>
</feature>
<dbReference type="PANTHER" id="PTHR44119">
    <property type="entry name" value="MAGNESIUM-CHELATASE SUBUNIT CHLH, CHLOROPLASTIC"/>
    <property type="match status" value="1"/>
</dbReference>